<evidence type="ECO:0000313" key="5">
    <source>
        <dbReference type="Proteomes" id="UP001160148"/>
    </source>
</evidence>
<reference evidence="4 5" key="1">
    <citation type="submission" date="2023-01" db="EMBL/GenBank/DDBJ databases">
        <authorList>
            <person name="Whitehead M."/>
        </authorList>
    </citation>
    <scope>NUCLEOTIDE SEQUENCE [LARGE SCALE GENOMIC DNA]</scope>
</reference>
<dbReference type="Proteomes" id="UP001160148">
    <property type="component" value="Unassembled WGS sequence"/>
</dbReference>
<dbReference type="AlphaFoldDB" id="A0AAV0XKE7"/>
<accession>A0AAV0XKE7</accession>
<organism evidence="4 5">
    <name type="scientific">Macrosiphum euphorbiae</name>
    <name type="common">potato aphid</name>
    <dbReference type="NCBI Taxonomy" id="13131"/>
    <lineage>
        <taxon>Eukaryota</taxon>
        <taxon>Metazoa</taxon>
        <taxon>Ecdysozoa</taxon>
        <taxon>Arthropoda</taxon>
        <taxon>Hexapoda</taxon>
        <taxon>Insecta</taxon>
        <taxon>Pterygota</taxon>
        <taxon>Neoptera</taxon>
        <taxon>Paraneoptera</taxon>
        <taxon>Hemiptera</taxon>
        <taxon>Sternorrhyncha</taxon>
        <taxon>Aphidomorpha</taxon>
        <taxon>Aphidoidea</taxon>
        <taxon>Aphididae</taxon>
        <taxon>Macrosiphini</taxon>
        <taxon>Macrosiphum</taxon>
    </lineage>
</organism>
<dbReference type="SUPFAM" id="SSF57756">
    <property type="entry name" value="Retrovirus zinc finger-like domains"/>
    <property type="match status" value="1"/>
</dbReference>
<evidence type="ECO:0000256" key="1">
    <source>
        <dbReference type="PROSITE-ProRule" id="PRU00047"/>
    </source>
</evidence>
<dbReference type="SMART" id="SM00343">
    <property type="entry name" value="ZnF_C2HC"/>
    <property type="match status" value="2"/>
</dbReference>
<proteinExistence type="predicted"/>
<keyword evidence="1" id="KW-0862">Zinc</keyword>
<name>A0AAV0XKE7_9HEMI</name>
<feature type="region of interest" description="Disordered" evidence="2">
    <location>
        <begin position="168"/>
        <end position="248"/>
    </location>
</feature>
<feature type="domain" description="CCHC-type" evidence="3">
    <location>
        <begin position="421"/>
        <end position="435"/>
    </location>
</feature>
<dbReference type="InterPro" id="IPR001878">
    <property type="entry name" value="Znf_CCHC"/>
</dbReference>
<gene>
    <name evidence="4" type="ORF">MEUPH1_LOCUS23332</name>
</gene>
<dbReference type="Gene3D" id="4.10.60.10">
    <property type="entry name" value="Zinc finger, CCHC-type"/>
    <property type="match status" value="1"/>
</dbReference>
<feature type="compositionally biased region" description="Polar residues" evidence="2">
    <location>
        <begin position="212"/>
        <end position="224"/>
    </location>
</feature>
<keyword evidence="1" id="KW-0479">Metal-binding</keyword>
<dbReference type="EMBL" id="CARXXK010000005">
    <property type="protein sequence ID" value="CAI6369044.1"/>
    <property type="molecule type" value="Genomic_DNA"/>
</dbReference>
<keyword evidence="5" id="KW-1185">Reference proteome</keyword>
<dbReference type="GO" id="GO:0008270">
    <property type="term" value="F:zinc ion binding"/>
    <property type="evidence" value="ECO:0007669"/>
    <property type="project" value="UniProtKB-KW"/>
</dbReference>
<keyword evidence="1" id="KW-0863">Zinc-finger</keyword>
<dbReference type="PROSITE" id="PS50158">
    <property type="entry name" value="ZF_CCHC"/>
    <property type="match status" value="2"/>
</dbReference>
<dbReference type="Pfam" id="PF00098">
    <property type="entry name" value="zf-CCHC"/>
    <property type="match status" value="1"/>
</dbReference>
<protein>
    <recommendedName>
        <fullName evidence="3">CCHC-type domain-containing protein</fullName>
    </recommendedName>
</protein>
<sequence length="486" mass="53084">MANGGSVGVPSPARMTRTEAEAKYAKLLDSLMDVMGTLEAAVQAAPNTKLDIKTAVRTMGANLRDFKGLAKMLGMVRNPDAVEQRIKSLQQQQLQQHSQSFKLMSEIRAEQVRCLEQGNGVHATSPSQNLPQELDAVNLQLLEQGKKMDLGYNQTLQLKEQINNLLQERRQDSKLPQQQRNRRQKKKQVAADPASQTADSEKLATQIMPVDQSETPEQSQNSEWTEARKKKSKPALVNLEPNRPPRKPWDAAALVRKRTPKTEAVTISNPKEGTSYADVMKKVMSEVNLQEIGVEVSNTRRTKAGGILLEIKGKAGADLLAERLKNTIGDQACISRPSRTTQILVVNIADWLEEARVIDDIRRADEGLQSATIVVRNNSGGGRVAAVKVSMATALRLSAAGAIRVGMGNCRVKLLENRKARCYRCDELGHMARNCTAVSAVMKCFRCHRVGHLIADCTGAPKVVSDLPSASVVGETSPSGAVHPPA</sequence>
<feature type="domain" description="CCHC-type" evidence="3">
    <location>
        <begin position="443"/>
        <end position="457"/>
    </location>
</feature>
<dbReference type="GO" id="GO:0003676">
    <property type="term" value="F:nucleic acid binding"/>
    <property type="evidence" value="ECO:0007669"/>
    <property type="project" value="InterPro"/>
</dbReference>
<evidence type="ECO:0000256" key="2">
    <source>
        <dbReference type="SAM" id="MobiDB-lite"/>
    </source>
</evidence>
<evidence type="ECO:0000259" key="3">
    <source>
        <dbReference type="PROSITE" id="PS50158"/>
    </source>
</evidence>
<dbReference type="InterPro" id="IPR036875">
    <property type="entry name" value="Znf_CCHC_sf"/>
</dbReference>
<evidence type="ECO:0000313" key="4">
    <source>
        <dbReference type="EMBL" id="CAI6369044.1"/>
    </source>
</evidence>
<comment type="caution">
    <text evidence="4">The sequence shown here is derived from an EMBL/GenBank/DDBJ whole genome shotgun (WGS) entry which is preliminary data.</text>
</comment>